<gene>
    <name evidence="5" type="ORF">CGL56_03525</name>
</gene>
<dbReference type="InterPro" id="IPR057326">
    <property type="entry name" value="KR_dom"/>
</dbReference>
<feature type="domain" description="Ketoreductase" evidence="4">
    <location>
        <begin position="4"/>
        <end position="184"/>
    </location>
</feature>
<dbReference type="AlphaFoldDB" id="A0A2G0CJI1"/>
<dbReference type="Gene3D" id="3.40.50.720">
    <property type="entry name" value="NAD(P)-binding Rossmann-like Domain"/>
    <property type="match status" value="1"/>
</dbReference>
<keyword evidence="3" id="KW-0520">NAD</keyword>
<dbReference type="EMBL" id="PDLO01000001">
    <property type="protein sequence ID" value="PHL00125.1"/>
    <property type="molecule type" value="Genomic_DNA"/>
</dbReference>
<dbReference type="PANTHER" id="PTHR24321:SF8">
    <property type="entry name" value="ESTRADIOL 17-BETA-DEHYDROGENASE 8-RELATED"/>
    <property type="match status" value="1"/>
</dbReference>
<dbReference type="SUPFAM" id="SSF51735">
    <property type="entry name" value="NAD(P)-binding Rossmann-fold domains"/>
    <property type="match status" value="1"/>
</dbReference>
<proteinExistence type="inferred from homology"/>
<dbReference type="PRINTS" id="PR00080">
    <property type="entry name" value="SDRFAMILY"/>
</dbReference>
<protein>
    <submittedName>
        <fullName evidence="5">Oxidoreductase</fullName>
    </submittedName>
</protein>
<dbReference type="RefSeq" id="WP_099105103.1">
    <property type="nucleotide sequence ID" value="NZ_JAATJF010000001.1"/>
</dbReference>
<evidence type="ECO:0000313" key="6">
    <source>
        <dbReference type="Proteomes" id="UP000226437"/>
    </source>
</evidence>
<dbReference type="SMART" id="SM00822">
    <property type="entry name" value="PKS_KR"/>
    <property type="match status" value="1"/>
</dbReference>
<dbReference type="PRINTS" id="PR00081">
    <property type="entry name" value="GDHRDH"/>
</dbReference>
<name>A0A2G0CJI1_9BACT</name>
<keyword evidence="2" id="KW-0560">Oxidoreductase</keyword>
<comment type="similarity">
    <text evidence="1">Belongs to the short-chain dehydrogenases/reductases (SDR) family.</text>
</comment>
<evidence type="ECO:0000313" key="5">
    <source>
        <dbReference type="EMBL" id="PHL00125.1"/>
    </source>
</evidence>
<dbReference type="FunFam" id="3.40.50.720:FF:000084">
    <property type="entry name" value="Short-chain dehydrogenase reductase"/>
    <property type="match status" value="1"/>
</dbReference>
<dbReference type="PANTHER" id="PTHR24321">
    <property type="entry name" value="DEHYDROGENASES, SHORT CHAIN"/>
    <property type="match status" value="1"/>
</dbReference>
<dbReference type="InterPro" id="IPR002347">
    <property type="entry name" value="SDR_fam"/>
</dbReference>
<dbReference type="OrthoDB" id="9804104at2"/>
<dbReference type="Proteomes" id="UP000226437">
    <property type="component" value="Unassembled WGS sequence"/>
</dbReference>
<reference evidence="5 6" key="1">
    <citation type="submission" date="2017-10" db="EMBL/GenBank/DDBJ databases">
        <title>The draft genome sequence of Lewinella marina KCTC 32374.</title>
        <authorList>
            <person name="Wang K."/>
        </authorList>
    </citation>
    <scope>NUCLEOTIDE SEQUENCE [LARGE SCALE GENOMIC DNA]</scope>
    <source>
        <strain evidence="5 6">MKG-38</strain>
    </source>
</reference>
<dbReference type="InterPro" id="IPR036291">
    <property type="entry name" value="NAD(P)-bd_dom_sf"/>
</dbReference>
<evidence type="ECO:0000256" key="2">
    <source>
        <dbReference type="ARBA" id="ARBA00023002"/>
    </source>
</evidence>
<organism evidence="5 6">
    <name type="scientific">Neolewinella marina</name>
    <dbReference type="NCBI Taxonomy" id="438751"/>
    <lineage>
        <taxon>Bacteria</taxon>
        <taxon>Pseudomonadati</taxon>
        <taxon>Bacteroidota</taxon>
        <taxon>Saprospiria</taxon>
        <taxon>Saprospirales</taxon>
        <taxon>Lewinellaceae</taxon>
        <taxon>Neolewinella</taxon>
    </lineage>
</organism>
<dbReference type="Pfam" id="PF13561">
    <property type="entry name" value="adh_short_C2"/>
    <property type="match status" value="1"/>
</dbReference>
<dbReference type="PROSITE" id="PS00061">
    <property type="entry name" value="ADH_SHORT"/>
    <property type="match status" value="1"/>
</dbReference>
<comment type="caution">
    <text evidence="5">The sequence shown here is derived from an EMBL/GenBank/DDBJ whole genome shotgun (WGS) entry which is preliminary data.</text>
</comment>
<sequence>MEQPVIVITGAGQGIGRATAIYLAGRGYRVALLERDAEAGREALAEVESRGEGLFVETDVAEEEAVRRAIDRVVATWGGIDYLVNNAGFAINKPVEELSLDEWNRVLATNLTAPFLCTKHAARHLRSRKGAIVNMSSIRRKMSMPDTEAYSAAKGGVVGLTQSMAISLGPEIRVNSISPGWIDVTPWQKESARDPQALTPADHAQHPVGRVGVPQDIAYMVEYLCSEKSGFITGQDFLIDGGMVRKMIYV</sequence>
<dbReference type="InterPro" id="IPR020904">
    <property type="entry name" value="Sc_DH/Rdtase_CS"/>
</dbReference>
<evidence type="ECO:0000259" key="4">
    <source>
        <dbReference type="SMART" id="SM00822"/>
    </source>
</evidence>
<dbReference type="GO" id="GO:0016491">
    <property type="term" value="F:oxidoreductase activity"/>
    <property type="evidence" value="ECO:0007669"/>
    <property type="project" value="UniProtKB-KW"/>
</dbReference>
<evidence type="ECO:0000256" key="1">
    <source>
        <dbReference type="ARBA" id="ARBA00006484"/>
    </source>
</evidence>
<evidence type="ECO:0000256" key="3">
    <source>
        <dbReference type="ARBA" id="ARBA00023027"/>
    </source>
</evidence>
<keyword evidence="6" id="KW-1185">Reference proteome</keyword>
<accession>A0A2G0CJI1</accession>